<gene>
    <name evidence="3" type="ORF">SASPL_130533</name>
</gene>
<dbReference type="EMBL" id="PNBA02000011">
    <property type="protein sequence ID" value="KAG6407541.1"/>
    <property type="molecule type" value="Genomic_DNA"/>
</dbReference>
<name>A0A8X8X5W1_SALSN</name>
<evidence type="ECO:0000313" key="4">
    <source>
        <dbReference type="Proteomes" id="UP000298416"/>
    </source>
</evidence>
<keyword evidence="2" id="KW-1133">Transmembrane helix</keyword>
<evidence type="ECO:0000256" key="2">
    <source>
        <dbReference type="SAM" id="Phobius"/>
    </source>
</evidence>
<keyword evidence="2" id="KW-0812">Transmembrane</keyword>
<reference evidence="3" key="1">
    <citation type="submission" date="2018-01" db="EMBL/GenBank/DDBJ databases">
        <authorList>
            <person name="Mao J.F."/>
        </authorList>
    </citation>
    <scope>NUCLEOTIDE SEQUENCE</scope>
    <source>
        <strain evidence="3">Huo1</strain>
        <tissue evidence="3">Leaf</tissue>
    </source>
</reference>
<sequence length="227" mass="25544">MACKGFWECLLKLLNFFLMLVGLAMVGYGIYLFAEYKNAASSGGDAPLPPPSQDLVQLGRPMLLAVSLADSIFDKLPKAWVKLHGFMLQSSTEYDDLLTVNHRPSPRCKLIYEQSLQEIPTDKTGNFDEIYEFLEDHWEIAKWVALGAVILEAIIFLLALIVMAANRPADYDSDEEYVGPPRQQIRQPLINRQPVPATGISAANTLDQRPSRNDAWSTRMREKVKIS</sequence>
<feature type="region of interest" description="Disordered" evidence="1">
    <location>
        <begin position="199"/>
        <end position="227"/>
    </location>
</feature>
<feature type="transmembrane region" description="Helical" evidence="2">
    <location>
        <begin position="143"/>
        <end position="165"/>
    </location>
</feature>
<keyword evidence="4" id="KW-1185">Reference proteome</keyword>
<evidence type="ECO:0008006" key="5">
    <source>
        <dbReference type="Google" id="ProtNLM"/>
    </source>
</evidence>
<dbReference type="AlphaFoldDB" id="A0A8X8X5W1"/>
<protein>
    <recommendedName>
        <fullName evidence="5">Tobamovirus multiplication protein 2A</fullName>
    </recommendedName>
</protein>
<accession>A0A8X8X5W1</accession>
<comment type="caution">
    <text evidence="3">The sequence shown here is derived from an EMBL/GenBank/DDBJ whole genome shotgun (WGS) entry which is preliminary data.</text>
</comment>
<organism evidence="3">
    <name type="scientific">Salvia splendens</name>
    <name type="common">Scarlet sage</name>
    <dbReference type="NCBI Taxonomy" id="180675"/>
    <lineage>
        <taxon>Eukaryota</taxon>
        <taxon>Viridiplantae</taxon>
        <taxon>Streptophyta</taxon>
        <taxon>Embryophyta</taxon>
        <taxon>Tracheophyta</taxon>
        <taxon>Spermatophyta</taxon>
        <taxon>Magnoliopsida</taxon>
        <taxon>eudicotyledons</taxon>
        <taxon>Gunneridae</taxon>
        <taxon>Pentapetalae</taxon>
        <taxon>asterids</taxon>
        <taxon>lamiids</taxon>
        <taxon>Lamiales</taxon>
        <taxon>Lamiaceae</taxon>
        <taxon>Nepetoideae</taxon>
        <taxon>Mentheae</taxon>
        <taxon>Salviinae</taxon>
        <taxon>Salvia</taxon>
        <taxon>Salvia subgen. Calosphace</taxon>
        <taxon>core Calosphace</taxon>
    </lineage>
</organism>
<keyword evidence="2" id="KW-0472">Membrane</keyword>
<reference evidence="3" key="2">
    <citation type="submission" date="2020-08" db="EMBL/GenBank/DDBJ databases">
        <title>Plant Genome Project.</title>
        <authorList>
            <person name="Zhang R.-G."/>
        </authorList>
    </citation>
    <scope>NUCLEOTIDE SEQUENCE</scope>
    <source>
        <strain evidence="3">Huo1</strain>
        <tissue evidence="3">Leaf</tissue>
    </source>
</reference>
<proteinExistence type="predicted"/>
<dbReference type="Proteomes" id="UP000298416">
    <property type="component" value="Unassembled WGS sequence"/>
</dbReference>
<evidence type="ECO:0000313" key="3">
    <source>
        <dbReference type="EMBL" id="KAG6407541.1"/>
    </source>
</evidence>
<evidence type="ECO:0000256" key="1">
    <source>
        <dbReference type="SAM" id="MobiDB-lite"/>
    </source>
</evidence>
<feature type="transmembrane region" description="Helical" evidence="2">
    <location>
        <begin position="12"/>
        <end position="34"/>
    </location>
</feature>